<dbReference type="Pfam" id="PF00462">
    <property type="entry name" value="Glutaredoxin"/>
    <property type="match status" value="1"/>
</dbReference>
<keyword evidence="3" id="KW-1185">Reference proteome</keyword>
<gene>
    <name evidence="2" type="ORF">HMPREF0063_11966</name>
</gene>
<dbReference type="InterPro" id="IPR002109">
    <property type="entry name" value="Glutaredoxin"/>
</dbReference>
<sequence>MRRTLPATLFLLGAIAAVVSGLTSGDAATATVLAAVLATAGLLVSPLPFPGSAPTAQWQRVEGAGGVVVLFRPGCPFCLKLRFAVSGLAGRATWADIWADDAAAARVREATGGDETVPTVLIDGEAHVNPDPSWLRARLAATSA</sequence>
<dbReference type="SUPFAM" id="SSF52833">
    <property type="entry name" value="Thioredoxin-like"/>
    <property type="match status" value="1"/>
</dbReference>
<dbReference type="Gene3D" id="3.40.30.10">
    <property type="entry name" value="Glutaredoxin"/>
    <property type="match status" value="1"/>
</dbReference>
<comment type="caution">
    <text evidence="2">The sequence shown here is derived from an EMBL/GenBank/DDBJ whole genome shotgun (WGS) entry which is preliminary data.</text>
</comment>
<dbReference type="PROSITE" id="PS51354">
    <property type="entry name" value="GLUTAREDOXIN_2"/>
    <property type="match status" value="1"/>
</dbReference>
<accession>E2SE30</accession>
<dbReference type="InterPro" id="IPR036249">
    <property type="entry name" value="Thioredoxin-like_sf"/>
</dbReference>
<proteinExistence type="predicted"/>
<evidence type="ECO:0000313" key="2">
    <source>
        <dbReference type="EMBL" id="EFQ82757.1"/>
    </source>
</evidence>
<dbReference type="STRING" id="585531.HMPREF0063_11966"/>
<protein>
    <submittedName>
        <fullName evidence="2">Glutaredoxin</fullName>
    </submittedName>
</protein>
<reference evidence="2" key="1">
    <citation type="submission" date="2010-08" db="EMBL/GenBank/DDBJ databases">
        <authorList>
            <person name="Muzny D."/>
            <person name="Qin X."/>
            <person name="Buhay C."/>
            <person name="Dugan-Rocha S."/>
            <person name="Ding Y."/>
            <person name="Chen G."/>
            <person name="Hawes A."/>
            <person name="Holder M."/>
            <person name="Jhangiani S."/>
            <person name="Johnson A."/>
            <person name="Khan Z."/>
            <person name="Li Z."/>
            <person name="Liu W."/>
            <person name="Liu X."/>
            <person name="Perez L."/>
            <person name="Shen H."/>
            <person name="Wang Q."/>
            <person name="Watt J."/>
            <person name="Xi L."/>
            <person name="Xin Y."/>
            <person name="Zhou J."/>
            <person name="Deng J."/>
            <person name="Jiang H."/>
            <person name="Liu Y."/>
            <person name="Qu J."/>
            <person name="Song X.-Z."/>
            <person name="Zhang L."/>
            <person name="Villasana D."/>
            <person name="Johnson A."/>
            <person name="Liu J."/>
            <person name="Liyanage D."/>
            <person name="Lorensuhewa L."/>
            <person name="Robinson T."/>
            <person name="Song A."/>
            <person name="Song B.-B."/>
            <person name="Dinh H."/>
            <person name="Thornton R."/>
            <person name="Coyle M."/>
            <person name="Francisco L."/>
            <person name="Jackson L."/>
            <person name="Javaid M."/>
            <person name="Korchina V."/>
            <person name="Kovar C."/>
            <person name="Mata R."/>
            <person name="Mathew T."/>
            <person name="Ngo R."/>
            <person name="Nguyen L."/>
            <person name="Nguyen N."/>
            <person name="Okwuonu G."/>
            <person name="Ongeri F."/>
            <person name="Pham C."/>
            <person name="Simmons D."/>
            <person name="Wilczek-Boney K."/>
            <person name="Hale W."/>
            <person name="Jakkamsetti A."/>
            <person name="Pham P."/>
            <person name="Ruth R."/>
            <person name="San Lucas F."/>
            <person name="Warren J."/>
            <person name="Zhang J."/>
            <person name="Zhao Z."/>
            <person name="Zhou C."/>
            <person name="Zhu D."/>
            <person name="Lee S."/>
            <person name="Bess C."/>
            <person name="Blankenburg K."/>
            <person name="Forbes L."/>
            <person name="Fu Q."/>
            <person name="Gubbala S."/>
            <person name="Hirani K."/>
            <person name="Jayaseelan J.C."/>
            <person name="Lara F."/>
            <person name="Munidasa M."/>
            <person name="Palculict T."/>
            <person name="Patil S."/>
            <person name="Pu L.-L."/>
            <person name="Saada N."/>
            <person name="Tang L."/>
            <person name="Weissenberger G."/>
            <person name="Zhu Y."/>
            <person name="Hemphill L."/>
            <person name="Shang Y."/>
            <person name="Youmans B."/>
            <person name="Ayvaz T."/>
            <person name="Ross M."/>
            <person name="Santibanez J."/>
            <person name="Aqrawi P."/>
            <person name="Gross S."/>
            <person name="Joshi V."/>
            <person name="Fowler G."/>
            <person name="Nazareth L."/>
            <person name="Reid J."/>
            <person name="Worley K."/>
            <person name="Petrosino J."/>
            <person name="Highlander S."/>
            <person name="Gibbs R."/>
        </authorList>
    </citation>
    <scope>NUCLEOTIDE SEQUENCE [LARGE SCALE GENOMIC DNA]</scope>
    <source>
        <strain evidence="2">DSM 15272</strain>
    </source>
</reference>
<evidence type="ECO:0000259" key="1">
    <source>
        <dbReference type="Pfam" id="PF00462"/>
    </source>
</evidence>
<feature type="domain" description="Glutaredoxin" evidence="1">
    <location>
        <begin position="67"/>
        <end position="125"/>
    </location>
</feature>
<dbReference type="AlphaFoldDB" id="E2SE30"/>
<dbReference type="EMBL" id="ACLF03000006">
    <property type="protein sequence ID" value="EFQ82757.1"/>
    <property type="molecule type" value="Genomic_DNA"/>
</dbReference>
<dbReference type="OrthoDB" id="8991911at2"/>
<name>E2SE30_9ACTN</name>
<dbReference type="HOGENOM" id="CLU_151727_0_0_11"/>
<evidence type="ECO:0000313" key="3">
    <source>
        <dbReference type="Proteomes" id="UP000003111"/>
    </source>
</evidence>
<organism evidence="2 3">
    <name type="scientific">Aeromicrobium marinum DSM 15272</name>
    <dbReference type="NCBI Taxonomy" id="585531"/>
    <lineage>
        <taxon>Bacteria</taxon>
        <taxon>Bacillati</taxon>
        <taxon>Actinomycetota</taxon>
        <taxon>Actinomycetes</taxon>
        <taxon>Propionibacteriales</taxon>
        <taxon>Nocardioidaceae</taxon>
        <taxon>Aeromicrobium</taxon>
    </lineage>
</organism>
<dbReference type="RefSeq" id="WP_007077058.1">
    <property type="nucleotide sequence ID" value="NZ_CM001024.1"/>
</dbReference>
<dbReference type="eggNOG" id="COG0695">
    <property type="taxonomic scope" value="Bacteria"/>
</dbReference>
<dbReference type="Proteomes" id="UP000003111">
    <property type="component" value="Unassembled WGS sequence"/>
</dbReference>